<evidence type="ECO:0000256" key="1">
    <source>
        <dbReference type="ARBA" id="ARBA00023237"/>
    </source>
</evidence>
<gene>
    <name evidence="3" type="ORF">JCM19274_3610</name>
</gene>
<proteinExistence type="predicted"/>
<dbReference type="Gene3D" id="2.60.450.10">
    <property type="entry name" value="Lipopolysaccharide (LPS) transport protein A like domain"/>
    <property type="match status" value="1"/>
</dbReference>
<evidence type="ECO:0000259" key="2">
    <source>
        <dbReference type="Pfam" id="PF13100"/>
    </source>
</evidence>
<keyword evidence="1" id="KW-0472">Membrane</keyword>
<dbReference type="GO" id="GO:0009279">
    <property type="term" value="C:cell outer membrane"/>
    <property type="evidence" value="ECO:0007669"/>
    <property type="project" value="TreeGrafter"/>
</dbReference>
<dbReference type="EMBL" id="BBNU01000009">
    <property type="protein sequence ID" value="GAL80040.1"/>
    <property type="molecule type" value="Genomic_DNA"/>
</dbReference>
<dbReference type="AlphaFoldDB" id="A0A090WSG8"/>
<dbReference type="InterPro" id="IPR005653">
    <property type="entry name" value="OstA-like_N"/>
</dbReference>
<keyword evidence="1" id="KW-0998">Cell outer membrane</keyword>
<dbReference type="STRING" id="221126.SAMN04489722_11051"/>
<dbReference type="RefSeq" id="WP_042498181.1">
    <property type="nucleotide sequence ID" value="NZ_BBNU01000009.1"/>
</dbReference>
<dbReference type="Pfam" id="PF13100">
    <property type="entry name" value="OstA_2"/>
    <property type="match status" value="1"/>
</dbReference>
<sequence>MIRTKFIYTFIIFFLGISTILTAQDKKKISIEYAGRLNVDEENYPGAKVLTRNSMQQVHIAHAGSNMWCDKAIYYSGENFVEAYGNVIVKQGDTITMTSKYVEYSGTSQLAFASGEVVLKSPNSTISSDTLYFDRIKQQSFYKSGGNVVKDSSGTITSKIGRYYMTEKKFQFVDDVVLTGDGTVVNSNYFDFYEDTGLAYLFGPSTITTEDSKTYCEKGFYDTKNKTGYALKDSKIYYDDRIIEGDSLYFDNTKSFASATNNIKITDTINKSIVTGHYAEVFRAKDSLFITKRALVITVQEKDSVYLHADKIMVTGKPENRITRAYYNAKLFKKDISAKADSIHADQNTGITELINLDRFAPTDAFSTKRRPPILWNNANQMTGDTIHLISNSKTEKLDSLRVFNNAFIISKDTISENGYNQIFGITLVGLFNDANELREVKINKNAESIFYTRDENQELIGIDKAKSGSIKMLFANSDIEEYTRLNTVDGTLFPEKDYQEKDKFLKGFDWREDERPLSVDDLFKEDKPFELTVIKGLEDYVPQENFFDEELLERLNLSKMHIDFINSHSVNTKNLLVDSNNFLSKIWGGKKNLTLTKEEEEENTFNIVGTDKGGGFVFQNVNKTKGEFYCSIWLKGKGKIRLMLQEDQGNFTIYKSLNITLTQKWHKYSITATKEEDNNKILAVLDQIDLDDNFSLRLPKLIEIASK</sequence>
<evidence type="ECO:0000313" key="3">
    <source>
        <dbReference type="EMBL" id="GAL80040.1"/>
    </source>
</evidence>
<feature type="domain" description="Organic solvent tolerance-like N-terminal" evidence="2">
    <location>
        <begin position="26"/>
        <end position="181"/>
    </location>
</feature>
<dbReference type="PANTHER" id="PTHR30189">
    <property type="entry name" value="LPS-ASSEMBLY PROTEIN"/>
    <property type="match status" value="1"/>
</dbReference>
<comment type="caution">
    <text evidence="3">The sequence shown here is derived from an EMBL/GenBank/DDBJ whole genome shotgun (WGS) entry which is preliminary data.</text>
</comment>
<name>A0A090WSG8_9FLAO</name>
<dbReference type="GO" id="GO:1990351">
    <property type="term" value="C:transporter complex"/>
    <property type="evidence" value="ECO:0007669"/>
    <property type="project" value="TreeGrafter"/>
</dbReference>
<dbReference type="PANTHER" id="PTHR30189:SF1">
    <property type="entry name" value="LPS-ASSEMBLY PROTEIN LPTD"/>
    <property type="match status" value="1"/>
</dbReference>
<accession>A0A090WSG8</accession>
<reference evidence="3 4" key="1">
    <citation type="journal article" date="2014" name="Genome Announc.">
        <title>Draft Genome Sequences of Marine Flavobacterium Algibacter lectus Strains SS8 and NR4.</title>
        <authorList>
            <person name="Takatani N."/>
            <person name="Nakanishi M."/>
            <person name="Meirelles P."/>
            <person name="Mino S."/>
            <person name="Suda W."/>
            <person name="Oshima K."/>
            <person name="Hattori M."/>
            <person name="Ohkuma M."/>
            <person name="Hosokawa M."/>
            <person name="Miyashita K."/>
            <person name="Thompson F.L."/>
            <person name="Niwa A."/>
            <person name="Sawabe T."/>
            <person name="Sawabe T."/>
        </authorList>
    </citation>
    <scope>NUCLEOTIDE SEQUENCE [LARGE SCALE GENOMIC DNA]</scope>
    <source>
        <strain evidence="4">JCM19274</strain>
    </source>
</reference>
<evidence type="ECO:0000313" key="4">
    <source>
        <dbReference type="Proteomes" id="UP000029643"/>
    </source>
</evidence>
<protein>
    <recommendedName>
        <fullName evidence="2">Organic solvent tolerance-like N-terminal domain-containing protein</fullName>
    </recommendedName>
</protein>
<dbReference type="Proteomes" id="UP000029643">
    <property type="component" value="Unassembled WGS sequence"/>
</dbReference>
<organism evidence="3 4">
    <name type="scientific">Algibacter lectus</name>
    <dbReference type="NCBI Taxonomy" id="221126"/>
    <lineage>
        <taxon>Bacteria</taxon>
        <taxon>Pseudomonadati</taxon>
        <taxon>Bacteroidota</taxon>
        <taxon>Flavobacteriia</taxon>
        <taxon>Flavobacteriales</taxon>
        <taxon>Flavobacteriaceae</taxon>
        <taxon>Algibacter</taxon>
    </lineage>
</organism>
<dbReference type="InterPro" id="IPR050218">
    <property type="entry name" value="LptD"/>
</dbReference>